<dbReference type="PATRIC" id="fig|1203610.3.peg.256"/>
<feature type="transmembrane region" description="Helical" evidence="1">
    <location>
        <begin position="74"/>
        <end position="92"/>
    </location>
</feature>
<gene>
    <name evidence="2" type="ORF">HMPREF1536_00237</name>
</gene>
<feature type="transmembrane region" description="Helical" evidence="1">
    <location>
        <begin position="199"/>
        <end position="217"/>
    </location>
</feature>
<sequence>MKQISFFLSVLLFLLFFLLLEGPMFYIPYYHEQHHLFLFTQTYLDSHLSAPGQLLGYLTDFCIQFFYLPHTGKGWFALLLSLPYLLNVTICHRLTRKHDLFLLALVPSLWLLIQYLSVDFPVAHIVGLDFCLLVYWAISSVKPNRLKLILFIPATAILYWICGWIYPVITLIIILIPMLSALSVTGYITNNKYRLATNLFSLLVYAGGTFYFFIFSYNMRERLIIEAEIHLKAGQWEQVMDCCRRYRGQNQLILYLNNIALYHMGKMPDNLFDYPQTMGVQSLYLPWKSDSRQTEYGHYIYEQLGYINEAHRWAFEAMTVFGETAPNLINLIRYNIVNHRPKVAMRFIRKLKHSLFYRKQAEKLEKHLSSGELTGLKTIPYDKDEKVRFANILNIGPELSYLCDKDSTNRMAFEYLMSDLLLSNQLVRFAENLKRIRSFSYPALPRIYEEALYTYRLGVDEDTFNKLGFDISPATEERFKAYYALYQRKDRQALKKQFGNTYWYYLNFLSPYGNKVITK</sequence>
<dbReference type="Pfam" id="PF19529">
    <property type="entry name" value="DUF6057"/>
    <property type="match status" value="1"/>
</dbReference>
<feature type="transmembrane region" description="Helical" evidence="1">
    <location>
        <begin position="99"/>
        <end position="116"/>
    </location>
</feature>
<feature type="transmembrane region" description="Helical" evidence="1">
    <location>
        <begin position="122"/>
        <end position="138"/>
    </location>
</feature>
<organism evidence="2 3">
    <name type="scientific">Parabacteroides gordonii MS-1 = DSM 23371</name>
    <dbReference type="NCBI Taxonomy" id="1203610"/>
    <lineage>
        <taxon>Bacteria</taxon>
        <taxon>Pseudomonadati</taxon>
        <taxon>Bacteroidota</taxon>
        <taxon>Bacteroidia</taxon>
        <taxon>Bacteroidales</taxon>
        <taxon>Tannerellaceae</taxon>
        <taxon>Parabacteroides</taxon>
    </lineage>
</organism>
<evidence type="ECO:0000313" key="3">
    <source>
        <dbReference type="Proteomes" id="UP000033035"/>
    </source>
</evidence>
<dbReference type="EMBL" id="AQHW01000002">
    <property type="protein sequence ID" value="KKB60357.1"/>
    <property type="molecule type" value="Genomic_DNA"/>
</dbReference>
<dbReference type="RefSeq" id="WP_028730582.1">
    <property type="nucleotide sequence ID" value="NZ_KE386767.1"/>
</dbReference>
<dbReference type="STRING" id="1203610.HMPREF1536_00237"/>
<comment type="caution">
    <text evidence="2">The sequence shown here is derived from an EMBL/GenBank/DDBJ whole genome shotgun (WGS) entry which is preliminary data.</text>
</comment>
<protein>
    <recommendedName>
        <fullName evidence="4">Transmembrane protein</fullName>
    </recommendedName>
</protein>
<proteinExistence type="predicted"/>
<keyword evidence="1" id="KW-0812">Transmembrane</keyword>
<dbReference type="Proteomes" id="UP000033035">
    <property type="component" value="Unassembled WGS sequence"/>
</dbReference>
<reference evidence="2 3" key="1">
    <citation type="submission" date="2013-04" db="EMBL/GenBank/DDBJ databases">
        <title>The Genome Sequence of Parabacteroides gordonii DSM 23371.</title>
        <authorList>
            <consortium name="The Broad Institute Genomics Platform"/>
            <person name="Earl A."/>
            <person name="Ward D."/>
            <person name="Feldgarden M."/>
            <person name="Gevers D."/>
            <person name="Martens E."/>
            <person name="Sakamoto M."/>
            <person name="Benno Y."/>
            <person name="Suzuki N."/>
            <person name="Matsunaga N."/>
            <person name="Koshihara K."/>
            <person name="Seki M."/>
            <person name="Komiya H."/>
            <person name="Walker B."/>
            <person name="Young S."/>
            <person name="Zeng Q."/>
            <person name="Gargeya S."/>
            <person name="Fitzgerald M."/>
            <person name="Haas B."/>
            <person name="Abouelleil A."/>
            <person name="Allen A.W."/>
            <person name="Alvarado L."/>
            <person name="Arachchi H.M."/>
            <person name="Berlin A.M."/>
            <person name="Chapman S.B."/>
            <person name="Gainer-Dewar J."/>
            <person name="Goldberg J."/>
            <person name="Griggs A."/>
            <person name="Gujja S."/>
            <person name="Hansen M."/>
            <person name="Howarth C."/>
            <person name="Imamovic A."/>
            <person name="Ireland A."/>
            <person name="Larimer J."/>
            <person name="McCowan C."/>
            <person name="Murphy C."/>
            <person name="Pearson M."/>
            <person name="Poon T.W."/>
            <person name="Priest M."/>
            <person name="Roberts A."/>
            <person name="Saif S."/>
            <person name="Shea T."/>
            <person name="Sisk P."/>
            <person name="Sykes S."/>
            <person name="Wortman J."/>
            <person name="Nusbaum C."/>
            <person name="Birren B."/>
        </authorList>
    </citation>
    <scope>NUCLEOTIDE SEQUENCE [LARGE SCALE GENOMIC DNA]</scope>
    <source>
        <strain evidence="2 3">MS-1</strain>
    </source>
</reference>
<dbReference type="InterPro" id="IPR045692">
    <property type="entry name" value="DUF6057"/>
</dbReference>
<feature type="transmembrane region" description="Helical" evidence="1">
    <location>
        <begin position="150"/>
        <end position="179"/>
    </location>
</feature>
<name>A0A0F5JSI5_9BACT</name>
<dbReference type="AlphaFoldDB" id="A0A0F5JSI5"/>
<keyword evidence="1" id="KW-0472">Membrane</keyword>
<keyword evidence="3" id="KW-1185">Reference proteome</keyword>
<dbReference type="HOGENOM" id="CLU_553956_0_0_10"/>
<evidence type="ECO:0008006" key="4">
    <source>
        <dbReference type="Google" id="ProtNLM"/>
    </source>
</evidence>
<keyword evidence="1" id="KW-1133">Transmembrane helix</keyword>
<feature type="transmembrane region" description="Helical" evidence="1">
    <location>
        <begin position="6"/>
        <end position="27"/>
    </location>
</feature>
<evidence type="ECO:0000313" key="2">
    <source>
        <dbReference type="EMBL" id="KKB60357.1"/>
    </source>
</evidence>
<accession>A0A0F5JSI5</accession>
<evidence type="ECO:0000256" key="1">
    <source>
        <dbReference type="SAM" id="Phobius"/>
    </source>
</evidence>